<reference evidence="1" key="2">
    <citation type="journal article" date="2021" name="World Allergy Organ. J.">
        <title>Chromosome-level assembly of Dermatophagoides farinae genome and transcriptome reveals two novel allergens Der f 37 and Der f 39.</title>
        <authorList>
            <person name="Chen J."/>
            <person name="Cai Z."/>
            <person name="Fan D."/>
            <person name="Hu J."/>
            <person name="Hou Y."/>
            <person name="He Y."/>
            <person name="Zhang Z."/>
            <person name="Zhao Z."/>
            <person name="Gao P."/>
            <person name="Hu W."/>
            <person name="Sun J."/>
            <person name="Li J."/>
            <person name="Ji K."/>
        </authorList>
    </citation>
    <scope>NUCLEOTIDE SEQUENCE</scope>
    <source>
        <strain evidence="1">JKM2019</strain>
    </source>
</reference>
<keyword evidence="1" id="KW-0689">Ribosomal protein</keyword>
<dbReference type="AlphaFoldDB" id="A0A9D4PAC8"/>
<sequence length="353" mass="40436">MAVNINVISPQQPSGLNRTAFVGNTTKSMVFNVKLPDQFIYDNDDDYGGTSLQSLSIGNRLPSLSTTTVATTIDEQNDDDNVNPDKFIKSILQGPSKEFVNDSHNKKTDVSVTIFHHQAIHDKNKNDNQTNKSINLYGNGYGLHYGYDLDGQYSREKGYKFEKALGREICKDKKSCKSTSERRYDDDETLADYTPDTALKEHIRQIIRHGNDIDLNGLLLKKKQRKKILIYDDDNNNKKNSQNYFNGPFTKLDSLHINSSPTQTMVMKKSKFQPQHVSFYYPEMIETNRTSPIINHKNYGLILDSMNENRPYKSSDIITLFKWTNPTLSNVYYPHKILHLSDDDYQGKVVVVI</sequence>
<protein>
    <submittedName>
        <fullName evidence="1">60s ribosomal protein l9-like protein</fullName>
    </submittedName>
</protein>
<keyword evidence="1" id="KW-0687">Ribonucleoprotein</keyword>
<organism evidence="1">
    <name type="scientific">Dermatophagoides farinae</name>
    <name type="common">American house dust mite</name>
    <dbReference type="NCBI Taxonomy" id="6954"/>
    <lineage>
        <taxon>Eukaryota</taxon>
        <taxon>Metazoa</taxon>
        <taxon>Ecdysozoa</taxon>
        <taxon>Arthropoda</taxon>
        <taxon>Chelicerata</taxon>
        <taxon>Arachnida</taxon>
        <taxon>Acari</taxon>
        <taxon>Acariformes</taxon>
        <taxon>Sarcoptiformes</taxon>
        <taxon>Astigmata</taxon>
        <taxon>Psoroptidia</taxon>
        <taxon>Analgoidea</taxon>
        <taxon>Pyroglyphidae</taxon>
        <taxon>Dermatophagoidinae</taxon>
        <taxon>Dermatophagoides</taxon>
    </lineage>
</organism>
<dbReference type="GO" id="GO:0005840">
    <property type="term" value="C:ribosome"/>
    <property type="evidence" value="ECO:0007669"/>
    <property type="project" value="UniProtKB-KW"/>
</dbReference>
<reference evidence="1" key="1">
    <citation type="submission" date="2020-06" db="EMBL/GenBank/DDBJ databases">
        <authorList>
            <person name="Ji K."/>
            <person name="Li J."/>
        </authorList>
    </citation>
    <scope>NUCLEOTIDE SEQUENCE</scope>
    <source>
        <strain evidence="1">JKM2019</strain>
        <tissue evidence="1">Whole body</tissue>
    </source>
</reference>
<gene>
    <name evidence="1" type="ORF">HUG17_2279</name>
</gene>
<name>A0A9D4PAC8_DERFA</name>
<comment type="caution">
    <text evidence="1">The sequence shown here is derived from an EMBL/GenBank/DDBJ whole genome shotgun (WGS) entry which is preliminary data.</text>
</comment>
<dbReference type="Proteomes" id="UP000828236">
    <property type="component" value="Unassembled WGS sequence"/>
</dbReference>
<accession>A0A9D4PAC8</accession>
<proteinExistence type="predicted"/>
<evidence type="ECO:0000313" key="1">
    <source>
        <dbReference type="EMBL" id="KAH7646741.1"/>
    </source>
</evidence>
<dbReference type="EMBL" id="SDOV01000001">
    <property type="protein sequence ID" value="KAH7646741.1"/>
    <property type="molecule type" value="Genomic_DNA"/>
</dbReference>